<dbReference type="AlphaFoldDB" id="A0A6A6NRU6"/>
<name>A0A6A6NRU6_9PEZI</name>
<proteinExistence type="predicted"/>
<sequence length="59" mass="6427">MVYARTIVLQRSEEPMTVLCTGLVAMVTARSYGAHLLRTAAFLHSIRASMILPPLALAI</sequence>
<gene>
    <name evidence="1" type="ORF">BDY21DRAFT_353386</name>
</gene>
<protein>
    <submittedName>
        <fullName evidence="1">Uncharacterized protein</fullName>
    </submittedName>
</protein>
<organism evidence="1 2">
    <name type="scientific">Lineolata rhizophorae</name>
    <dbReference type="NCBI Taxonomy" id="578093"/>
    <lineage>
        <taxon>Eukaryota</taxon>
        <taxon>Fungi</taxon>
        <taxon>Dikarya</taxon>
        <taxon>Ascomycota</taxon>
        <taxon>Pezizomycotina</taxon>
        <taxon>Dothideomycetes</taxon>
        <taxon>Dothideomycetes incertae sedis</taxon>
        <taxon>Lineolatales</taxon>
        <taxon>Lineolataceae</taxon>
        <taxon>Lineolata</taxon>
    </lineage>
</organism>
<dbReference type="EMBL" id="MU001692">
    <property type="protein sequence ID" value="KAF2454227.1"/>
    <property type="molecule type" value="Genomic_DNA"/>
</dbReference>
<evidence type="ECO:0000313" key="2">
    <source>
        <dbReference type="Proteomes" id="UP000799766"/>
    </source>
</evidence>
<keyword evidence="2" id="KW-1185">Reference proteome</keyword>
<reference evidence="1" key="1">
    <citation type="journal article" date="2020" name="Stud. Mycol.">
        <title>101 Dothideomycetes genomes: a test case for predicting lifestyles and emergence of pathogens.</title>
        <authorList>
            <person name="Haridas S."/>
            <person name="Albert R."/>
            <person name="Binder M."/>
            <person name="Bloem J."/>
            <person name="Labutti K."/>
            <person name="Salamov A."/>
            <person name="Andreopoulos B."/>
            <person name="Baker S."/>
            <person name="Barry K."/>
            <person name="Bills G."/>
            <person name="Bluhm B."/>
            <person name="Cannon C."/>
            <person name="Castanera R."/>
            <person name="Culley D."/>
            <person name="Daum C."/>
            <person name="Ezra D."/>
            <person name="Gonzalez J."/>
            <person name="Henrissat B."/>
            <person name="Kuo A."/>
            <person name="Liang C."/>
            <person name="Lipzen A."/>
            <person name="Lutzoni F."/>
            <person name="Magnuson J."/>
            <person name="Mondo S."/>
            <person name="Nolan M."/>
            <person name="Ohm R."/>
            <person name="Pangilinan J."/>
            <person name="Park H.-J."/>
            <person name="Ramirez L."/>
            <person name="Alfaro M."/>
            <person name="Sun H."/>
            <person name="Tritt A."/>
            <person name="Yoshinaga Y."/>
            <person name="Zwiers L.-H."/>
            <person name="Turgeon B."/>
            <person name="Goodwin S."/>
            <person name="Spatafora J."/>
            <person name="Crous P."/>
            <person name="Grigoriev I."/>
        </authorList>
    </citation>
    <scope>NUCLEOTIDE SEQUENCE</scope>
    <source>
        <strain evidence="1">ATCC 16933</strain>
    </source>
</reference>
<dbReference type="Proteomes" id="UP000799766">
    <property type="component" value="Unassembled WGS sequence"/>
</dbReference>
<accession>A0A6A6NRU6</accession>
<evidence type="ECO:0000313" key="1">
    <source>
        <dbReference type="EMBL" id="KAF2454227.1"/>
    </source>
</evidence>